<name>A0A382H1T0_9ZZZZ</name>
<dbReference type="EMBL" id="UINC01058661">
    <property type="protein sequence ID" value="SVB81184.1"/>
    <property type="molecule type" value="Genomic_DNA"/>
</dbReference>
<evidence type="ECO:0000256" key="4">
    <source>
        <dbReference type="ARBA" id="ARBA00023136"/>
    </source>
</evidence>
<dbReference type="PANTHER" id="PTHR39344">
    <property type="entry name" value="UPF0182 PROTEIN SLL1060"/>
    <property type="match status" value="1"/>
</dbReference>
<keyword evidence="1" id="KW-1003">Cell membrane</keyword>
<dbReference type="GO" id="GO:0005576">
    <property type="term" value="C:extracellular region"/>
    <property type="evidence" value="ECO:0007669"/>
    <property type="project" value="TreeGrafter"/>
</dbReference>
<dbReference type="PANTHER" id="PTHR39344:SF1">
    <property type="entry name" value="UPF0182 PROTEIN SLL1060"/>
    <property type="match status" value="1"/>
</dbReference>
<feature type="non-terminal residue" evidence="5">
    <location>
        <position position="1"/>
    </location>
</feature>
<dbReference type="Pfam" id="PF03699">
    <property type="entry name" value="UPF0182"/>
    <property type="match status" value="1"/>
</dbReference>
<keyword evidence="4" id="KW-0472">Membrane</keyword>
<gene>
    <name evidence="5" type="ORF">METZ01_LOCUS234038</name>
</gene>
<evidence type="ECO:0000256" key="3">
    <source>
        <dbReference type="ARBA" id="ARBA00022989"/>
    </source>
</evidence>
<evidence type="ECO:0000256" key="1">
    <source>
        <dbReference type="ARBA" id="ARBA00022475"/>
    </source>
</evidence>
<sequence>TLADINNNSETINNVRLWDHQPLLDTFGQIQEIRTYYDFASVDNDRYVIDGMYRQIMLSGRELNSESLPNRTWPNERLTFTHGYGVALGPVNEVTPEGLPVLFIKDLPPASSVDLKVDQPGLYFSDLSSDYVLVDTNTREFHYPKGDDNVFSQYEGVGGVPLGGLVRKALFALYFRDFNILISEQLTSESRVLFHRNITDRVNAIAPFLVYDGDPYLVISEGRLYWMRDAYTVSKRYPYSTQVVNEVNYIRNSVKIVIDAYHGTTTYYLADPNDPIALTLQRVFPDLFTPLDEMSADLRSHIRYPEDIFRLQTEMFMTYHMTNPAVFYNKEDQWEVPAIDADGRATQMEPYYTIMKLPGENEAEFIQMLPFTPARKDNLAAWMVARSDGQHYGKLIAFAFPKQTVVFGPRQVVARINQDETISPQITLWNQQGSQVIQGTLLVIPIEESLLYIRPLYLRAAGGRIPELKRVIVAYQNQIV</sequence>
<evidence type="ECO:0000256" key="2">
    <source>
        <dbReference type="ARBA" id="ARBA00022692"/>
    </source>
</evidence>
<dbReference type="AlphaFoldDB" id="A0A382H1T0"/>
<feature type="non-terminal residue" evidence="5">
    <location>
        <position position="480"/>
    </location>
</feature>
<protein>
    <submittedName>
        <fullName evidence="5">Uncharacterized protein</fullName>
    </submittedName>
</protein>
<dbReference type="GO" id="GO:0016020">
    <property type="term" value="C:membrane"/>
    <property type="evidence" value="ECO:0007669"/>
    <property type="project" value="InterPro"/>
</dbReference>
<keyword evidence="2" id="KW-0812">Transmembrane</keyword>
<reference evidence="5" key="1">
    <citation type="submission" date="2018-05" db="EMBL/GenBank/DDBJ databases">
        <authorList>
            <person name="Lanie J.A."/>
            <person name="Ng W.-L."/>
            <person name="Kazmierczak K.M."/>
            <person name="Andrzejewski T.M."/>
            <person name="Davidsen T.M."/>
            <person name="Wayne K.J."/>
            <person name="Tettelin H."/>
            <person name="Glass J.I."/>
            <person name="Rusch D."/>
            <person name="Podicherti R."/>
            <person name="Tsui H.-C.T."/>
            <person name="Winkler M.E."/>
        </authorList>
    </citation>
    <scope>NUCLEOTIDE SEQUENCE</scope>
</reference>
<proteinExistence type="predicted"/>
<keyword evidence="3" id="KW-1133">Transmembrane helix</keyword>
<dbReference type="InterPro" id="IPR005372">
    <property type="entry name" value="UPF0182"/>
</dbReference>
<evidence type="ECO:0000313" key="5">
    <source>
        <dbReference type="EMBL" id="SVB81184.1"/>
    </source>
</evidence>
<organism evidence="5">
    <name type="scientific">marine metagenome</name>
    <dbReference type="NCBI Taxonomy" id="408172"/>
    <lineage>
        <taxon>unclassified sequences</taxon>
        <taxon>metagenomes</taxon>
        <taxon>ecological metagenomes</taxon>
    </lineage>
</organism>
<accession>A0A382H1T0</accession>